<evidence type="ECO:0000259" key="6">
    <source>
        <dbReference type="SMART" id="SM00479"/>
    </source>
</evidence>
<comment type="caution">
    <text evidence="7">The sequence shown here is derived from an EMBL/GenBank/DDBJ whole genome shotgun (WGS) entry which is preliminary data.</text>
</comment>
<dbReference type="InterPro" id="IPR022894">
    <property type="entry name" value="Oligoribonuclease"/>
</dbReference>
<dbReference type="Gene3D" id="3.30.420.10">
    <property type="entry name" value="Ribonuclease H-like superfamily/Ribonuclease H"/>
    <property type="match status" value="1"/>
</dbReference>
<evidence type="ECO:0000256" key="3">
    <source>
        <dbReference type="ARBA" id="ARBA00022801"/>
    </source>
</evidence>
<dbReference type="PANTHER" id="PTHR11046">
    <property type="entry name" value="OLIGORIBONUCLEASE, MITOCHONDRIAL"/>
    <property type="match status" value="1"/>
</dbReference>
<dbReference type="GO" id="GO:0003676">
    <property type="term" value="F:nucleic acid binding"/>
    <property type="evidence" value="ECO:0007669"/>
    <property type="project" value="InterPro"/>
</dbReference>
<sequence length="179" mass="20390">MSTTNGKLIWIDLEMTGLNPDKDKIVEIATIITDANLDVLAEGPDLVIHQPSEITNNMIAWNQEHFAQSGLLNAIHDSKISLAEAEEQTLNFLKKYSPTNTALLAGNSVHIDREFIRVHMPKLAAFVHYRIIDVSTIKELALRWYPEVKPFAKVEAHRAHDDILESIDELKYYQARIFK</sequence>
<feature type="domain" description="Exonuclease" evidence="6">
    <location>
        <begin position="7"/>
        <end position="179"/>
    </location>
</feature>
<reference evidence="7 8" key="1">
    <citation type="journal article" date="2015" name="Nature">
        <title>rRNA introns, odd ribosomes, and small enigmatic genomes across a large radiation of phyla.</title>
        <authorList>
            <person name="Brown C.T."/>
            <person name="Hug L.A."/>
            <person name="Thomas B.C."/>
            <person name="Sharon I."/>
            <person name="Castelle C.J."/>
            <person name="Singh A."/>
            <person name="Wilkins M.J."/>
            <person name="Williams K.H."/>
            <person name="Banfield J.F."/>
        </authorList>
    </citation>
    <scope>NUCLEOTIDE SEQUENCE [LARGE SCALE GENOMIC DNA]</scope>
</reference>
<proteinExistence type="inferred from homology"/>
<dbReference type="InterPro" id="IPR036397">
    <property type="entry name" value="RNaseH_sf"/>
</dbReference>
<keyword evidence="4" id="KW-0269">Exonuclease</keyword>
<dbReference type="FunFam" id="3.30.420.10:FF:000003">
    <property type="entry name" value="Oligoribonuclease"/>
    <property type="match status" value="1"/>
</dbReference>
<evidence type="ECO:0000256" key="2">
    <source>
        <dbReference type="ARBA" id="ARBA00022722"/>
    </source>
</evidence>
<name>A0A0G1D3T5_UNCKA</name>
<accession>A0A0G1D3T5</accession>
<dbReference type="SMART" id="SM00479">
    <property type="entry name" value="EXOIII"/>
    <property type="match status" value="1"/>
</dbReference>
<dbReference type="GO" id="GO:0000175">
    <property type="term" value="F:3'-5'-RNA exonuclease activity"/>
    <property type="evidence" value="ECO:0007669"/>
    <property type="project" value="InterPro"/>
</dbReference>
<keyword evidence="2" id="KW-0540">Nuclease</keyword>
<dbReference type="NCBIfam" id="NF003765">
    <property type="entry name" value="PRK05359.1"/>
    <property type="match status" value="1"/>
</dbReference>
<organism evidence="7 8">
    <name type="scientific">candidate division WWE3 bacterium GW2011_GWB1_42_6</name>
    <dbReference type="NCBI Taxonomy" id="1619115"/>
    <lineage>
        <taxon>Bacteria</taxon>
        <taxon>Katanobacteria</taxon>
    </lineage>
</organism>
<comment type="similarity">
    <text evidence="1">Belongs to the oligoribonuclease family.</text>
</comment>
<dbReference type="InterPro" id="IPR012337">
    <property type="entry name" value="RNaseH-like_sf"/>
</dbReference>
<evidence type="ECO:0000256" key="4">
    <source>
        <dbReference type="ARBA" id="ARBA00022839"/>
    </source>
</evidence>
<gene>
    <name evidence="7" type="ORF">UV35_C0039G0006</name>
</gene>
<dbReference type="CDD" id="cd06135">
    <property type="entry name" value="Orn"/>
    <property type="match status" value="1"/>
</dbReference>
<dbReference type="PATRIC" id="fig|1619115.3.peg.769"/>
<keyword evidence="3" id="KW-0378">Hydrolase</keyword>
<dbReference type="EMBL" id="LCED01000039">
    <property type="protein sequence ID" value="KKS65556.1"/>
    <property type="molecule type" value="Genomic_DNA"/>
</dbReference>
<evidence type="ECO:0000256" key="5">
    <source>
        <dbReference type="ARBA" id="ARBA00070964"/>
    </source>
</evidence>
<dbReference type="Proteomes" id="UP000033848">
    <property type="component" value="Unassembled WGS sequence"/>
</dbReference>
<dbReference type="Pfam" id="PF00929">
    <property type="entry name" value="RNase_T"/>
    <property type="match status" value="1"/>
</dbReference>
<dbReference type="AlphaFoldDB" id="A0A0G1D3T5"/>
<protein>
    <recommendedName>
        <fullName evidence="5">Oligoribonuclease</fullName>
    </recommendedName>
</protein>
<dbReference type="SUPFAM" id="SSF53098">
    <property type="entry name" value="Ribonuclease H-like"/>
    <property type="match status" value="1"/>
</dbReference>
<evidence type="ECO:0000256" key="1">
    <source>
        <dbReference type="ARBA" id="ARBA00009921"/>
    </source>
</evidence>
<dbReference type="PANTHER" id="PTHR11046:SF0">
    <property type="entry name" value="OLIGORIBONUCLEASE, MITOCHONDRIAL"/>
    <property type="match status" value="1"/>
</dbReference>
<dbReference type="InterPro" id="IPR013520">
    <property type="entry name" value="Ribonucl_H"/>
</dbReference>
<evidence type="ECO:0000313" key="7">
    <source>
        <dbReference type="EMBL" id="KKS65556.1"/>
    </source>
</evidence>
<evidence type="ECO:0000313" key="8">
    <source>
        <dbReference type="Proteomes" id="UP000033848"/>
    </source>
</evidence>